<organism evidence="1 2">
    <name type="scientific">Lucilia cuprina</name>
    <name type="common">Green bottle fly</name>
    <name type="synonym">Australian sheep blowfly</name>
    <dbReference type="NCBI Taxonomy" id="7375"/>
    <lineage>
        <taxon>Eukaryota</taxon>
        <taxon>Metazoa</taxon>
        <taxon>Ecdysozoa</taxon>
        <taxon>Arthropoda</taxon>
        <taxon>Hexapoda</taxon>
        <taxon>Insecta</taxon>
        <taxon>Pterygota</taxon>
        <taxon>Neoptera</taxon>
        <taxon>Endopterygota</taxon>
        <taxon>Diptera</taxon>
        <taxon>Brachycera</taxon>
        <taxon>Muscomorpha</taxon>
        <taxon>Oestroidea</taxon>
        <taxon>Calliphoridae</taxon>
        <taxon>Luciliinae</taxon>
        <taxon>Lucilia</taxon>
    </lineage>
</organism>
<protein>
    <submittedName>
        <fullName evidence="1">Uncharacterized protein</fullName>
    </submittedName>
</protein>
<dbReference type="EMBL" id="JRES01000430">
    <property type="protein sequence ID" value="KNC31353.1"/>
    <property type="molecule type" value="Genomic_DNA"/>
</dbReference>
<gene>
    <name evidence="1" type="ORF">FF38_02848</name>
</gene>
<dbReference type="Pfam" id="PF06477">
    <property type="entry name" value="DUF1091"/>
    <property type="match status" value="1"/>
</dbReference>
<reference evidence="1 2" key="1">
    <citation type="journal article" date="2015" name="Nat. Commun.">
        <title>Lucilia cuprina genome unlocks parasitic fly biology to underpin future interventions.</title>
        <authorList>
            <person name="Anstead C.A."/>
            <person name="Korhonen P.K."/>
            <person name="Young N.D."/>
            <person name="Hall R.S."/>
            <person name="Jex A.R."/>
            <person name="Murali S.C."/>
            <person name="Hughes D.S."/>
            <person name="Lee S.F."/>
            <person name="Perry T."/>
            <person name="Stroehlein A.J."/>
            <person name="Ansell B.R."/>
            <person name="Breugelmans B."/>
            <person name="Hofmann A."/>
            <person name="Qu J."/>
            <person name="Dugan S."/>
            <person name="Lee S.L."/>
            <person name="Chao H."/>
            <person name="Dinh H."/>
            <person name="Han Y."/>
            <person name="Doddapaneni H.V."/>
            <person name="Worley K.C."/>
            <person name="Muzny D.M."/>
            <person name="Ioannidis P."/>
            <person name="Waterhouse R.M."/>
            <person name="Zdobnov E.M."/>
            <person name="James P.J."/>
            <person name="Bagnall N.H."/>
            <person name="Kotze A.C."/>
            <person name="Gibbs R.A."/>
            <person name="Richards S."/>
            <person name="Batterham P."/>
            <person name="Gasser R.B."/>
        </authorList>
    </citation>
    <scope>NUCLEOTIDE SEQUENCE [LARGE SCALE GENOMIC DNA]</scope>
    <source>
        <strain evidence="1 2">LS</strain>
        <tissue evidence="1">Full body</tissue>
    </source>
</reference>
<dbReference type="OMA" id="IKSTTCI"/>
<proteinExistence type="predicted"/>
<dbReference type="OrthoDB" id="7727171at2759"/>
<comment type="caution">
    <text evidence="1">The sequence shown here is derived from an EMBL/GenBank/DDBJ whole genome shotgun (WGS) entry which is preliminary data.</text>
</comment>
<dbReference type="Proteomes" id="UP000037069">
    <property type="component" value="Unassembled WGS sequence"/>
</dbReference>
<accession>A0A0L0CG19</accession>
<sequence>MIIKFTKLECQAYDKSFAEFKMCQLKVIGRDKIALNIHANLHEKPLNNITLSAQLFRKSNDFRPFLYNDTFDFCLFMKNSNRFLFWKTLVQDLSHHSNINHTCPYDHDIIVKNMVLEEGILKHLPFPSNDYMIQLKFWSFNDLKARVKIYIVIVE</sequence>
<name>A0A0L0CG19_LUCCU</name>
<dbReference type="PANTHER" id="PTHR20898">
    <property type="entry name" value="DAEDALUS ON 3-RELATED-RELATED"/>
    <property type="match status" value="1"/>
</dbReference>
<evidence type="ECO:0000313" key="1">
    <source>
        <dbReference type="EMBL" id="KNC31353.1"/>
    </source>
</evidence>
<evidence type="ECO:0000313" key="2">
    <source>
        <dbReference type="Proteomes" id="UP000037069"/>
    </source>
</evidence>
<dbReference type="AlphaFoldDB" id="A0A0L0CG19"/>
<dbReference type="SMART" id="SM00697">
    <property type="entry name" value="DM8"/>
    <property type="match status" value="1"/>
</dbReference>
<dbReference type="InterPro" id="IPR010512">
    <property type="entry name" value="DUF1091"/>
</dbReference>
<dbReference type="PANTHER" id="PTHR20898:SF0">
    <property type="entry name" value="DAEDALUS ON 3-RELATED"/>
    <property type="match status" value="1"/>
</dbReference>
<keyword evidence="2" id="KW-1185">Reference proteome</keyword>